<dbReference type="OrthoDB" id="11309at2157"/>
<dbReference type="PATRIC" id="fig|49547.3.peg.1604"/>
<dbReference type="RefSeq" id="WP_067092157.1">
    <property type="nucleotide sequence ID" value="NZ_LWMV01000191.1"/>
</dbReference>
<dbReference type="Pfam" id="PF17135">
    <property type="entry name" value="Ribosomal_L18"/>
    <property type="match status" value="1"/>
</dbReference>
<evidence type="ECO:0000256" key="4">
    <source>
        <dbReference type="HAMAP-Rule" id="MF_00329"/>
    </source>
</evidence>
<dbReference type="SUPFAM" id="SSF52080">
    <property type="entry name" value="Ribosomal proteins L15p and L18e"/>
    <property type="match status" value="1"/>
</dbReference>
<evidence type="ECO:0000256" key="2">
    <source>
        <dbReference type="ARBA" id="ARBA00022980"/>
    </source>
</evidence>
<dbReference type="InterPro" id="IPR000039">
    <property type="entry name" value="Ribosomal_eL18"/>
</dbReference>
<name>A0A162FK69_9EURY</name>
<dbReference type="AlphaFoldDB" id="A0A162FK69"/>
<dbReference type="EMBL" id="LWMV01000191">
    <property type="protein sequence ID" value="KZX11230.1"/>
    <property type="molecule type" value="Genomic_DNA"/>
</dbReference>
<protein>
    <recommendedName>
        <fullName evidence="4">Large ribosomal subunit protein eL18</fullName>
    </recommendedName>
</protein>
<dbReference type="GO" id="GO:0003723">
    <property type="term" value="F:RNA binding"/>
    <property type="evidence" value="ECO:0007669"/>
    <property type="project" value="TreeGrafter"/>
</dbReference>
<organism evidence="6 7">
    <name type="scientific">Methanobrevibacter curvatus</name>
    <dbReference type="NCBI Taxonomy" id="49547"/>
    <lineage>
        <taxon>Archaea</taxon>
        <taxon>Methanobacteriati</taxon>
        <taxon>Methanobacteriota</taxon>
        <taxon>Methanomada group</taxon>
        <taxon>Methanobacteria</taxon>
        <taxon>Methanobacteriales</taxon>
        <taxon>Methanobacteriaceae</taxon>
        <taxon>Methanobrevibacter</taxon>
    </lineage>
</organism>
<dbReference type="GO" id="GO:0006412">
    <property type="term" value="P:translation"/>
    <property type="evidence" value="ECO:0007669"/>
    <property type="project" value="UniProtKB-UniRule"/>
</dbReference>
<dbReference type="InterPro" id="IPR001196">
    <property type="entry name" value="Ribosomal_uL15_CS"/>
</dbReference>
<dbReference type="InterPro" id="IPR036227">
    <property type="entry name" value="Ribosomal_uL15/eL18_sf"/>
</dbReference>
<dbReference type="GO" id="GO:0003735">
    <property type="term" value="F:structural constituent of ribosome"/>
    <property type="evidence" value="ECO:0007669"/>
    <property type="project" value="InterPro"/>
</dbReference>
<keyword evidence="2 4" id="KW-0689">Ribosomal protein</keyword>
<feature type="domain" description="Large ribosomal subunit protein uL15/eL18" evidence="5">
    <location>
        <begin position="12"/>
        <end position="120"/>
    </location>
</feature>
<dbReference type="NCBIfam" id="NF003079">
    <property type="entry name" value="PRK04005.1"/>
    <property type="match status" value="1"/>
</dbReference>
<proteinExistence type="inferred from homology"/>
<dbReference type="InterPro" id="IPR022947">
    <property type="entry name" value="Ribosomal_eL18_arc"/>
</dbReference>
<dbReference type="PANTHER" id="PTHR10934">
    <property type="entry name" value="60S RIBOSOMAL PROTEIN L18"/>
    <property type="match status" value="1"/>
</dbReference>
<comment type="similarity">
    <text evidence="1 4">Belongs to the eukaryotic ribosomal protein eL18 family.</text>
</comment>
<sequence length="121" mass="13398">MVRKNTKTNPNLVQIIRTLKDKSHSEDVAIWINVAKKLERSTRSYPDVNLSKINRYSADGETVLIPGKVLSDGVLDHKVNVVALKFSESASTKIENAGGKTISLTEILEENPKGNNIKILE</sequence>
<dbReference type="GO" id="GO:0022625">
    <property type="term" value="C:cytosolic large ribosomal subunit"/>
    <property type="evidence" value="ECO:0007669"/>
    <property type="project" value="TreeGrafter"/>
</dbReference>
<dbReference type="Proteomes" id="UP000077245">
    <property type="component" value="Unassembled WGS sequence"/>
</dbReference>
<dbReference type="STRING" id="49547.MBCUR_15030"/>
<keyword evidence="3 4" id="KW-0687">Ribonucleoprotein</keyword>
<gene>
    <name evidence="6" type="primary">rplO_2</name>
    <name evidence="4" type="synonym">rpl18e</name>
    <name evidence="6" type="ORF">MBCUR_15030</name>
</gene>
<reference evidence="6 7" key="1">
    <citation type="submission" date="2016-04" db="EMBL/GenBank/DDBJ databases">
        <title>Genome sequence of Methanobrevibacter curvatus DSM 11111.</title>
        <authorList>
            <person name="Poehlein A."/>
            <person name="Seedorf H."/>
            <person name="Daniel R."/>
        </authorList>
    </citation>
    <scope>NUCLEOTIDE SEQUENCE [LARGE SCALE GENOMIC DNA]</scope>
    <source>
        <strain evidence="6 7">DSM 11111</strain>
    </source>
</reference>
<evidence type="ECO:0000256" key="3">
    <source>
        <dbReference type="ARBA" id="ARBA00023274"/>
    </source>
</evidence>
<comment type="caution">
    <text evidence="6">The sequence shown here is derived from an EMBL/GenBank/DDBJ whole genome shotgun (WGS) entry which is preliminary data.</text>
</comment>
<dbReference type="Gene3D" id="3.100.10.10">
    <property type="match status" value="1"/>
</dbReference>
<evidence type="ECO:0000259" key="5">
    <source>
        <dbReference type="Pfam" id="PF17135"/>
    </source>
</evidence>
<dbReference type="InterPro" id="IPR021131">
    <property type="entry name" value="Ribosomal_uL15/eL18"/>
</dbReference>
<evidence type="ECO:0000313" key="7">
    <source>
        <dbReference type="Proteomes" id="UP000077245"/>
    </source>
</evidence>
<accession>A0A162FK69</accession>
<dbReference type="HAMAP" id="MF_00329">
    <property type="entry name" value="Ribosomal_eL18"/>
    <property type="match status" value="1"/>
</dbReference>
<keyword evidence="7" id="KW-1185">Reference proteome</keyword>
<evidence type="ECO:0000313" key="6">
    <source>
        <dbReference type="EMBL" id="KZX11230.1"/>
    </source>
</evidence>
<evidence type="ECO:0000256" key="1">
    <source>
        <dbReference type="ARBA" id="ARBA00006815"/>
    </source>
</evidence>
<dbReference type="PANTHER" id="PTHR10934:SF2">
    <property type="entry name" value="LARGE RIBOSOMAL SUBUNIT PROTEIN EL18"/>
    <property type="match status" value="1"/>
</dbReference>
<dbReference type="PROSITE" id="PS00475">
    <property type="entry name" value="RIBOSOMAL_L15"/>
    <property type="match status" value="1"/>
</dbReference>